<dbReference type="STRING" id="380248.SAMN05216251_11810"/>
<accession>A0A1I2JME1</accession>
<keyword evidence="2" id="KW-1185">Reference proteome</keyword>
<dbReference type="AlphaFoldDB" id="A0A1I2JME1"/>
<sequence length="70" mass="7409">MTAEHHHDAWLIAAHARALDGLAVVLDIEAGLTEVLLHSRHAALTEDVVLDVDAGLAAALLSPDPDAEKR</sequence>
<name>A0A1I2JME1_9ACTN</name>
<gene>
    <name evidence="1" type="ORF">SAMN05216251_11810</name>
</gene>
<evidence type="ECO:0000313" key="2">
    <source>
        <dbReference type="Proteomes" id="UP000199323"/>
    </source>
</evidence>
<dbReference type="EMBL" id="FONG01000018">
    <property type="protein sequence ID" value="SFF53841.1"/>
    <property type="molecule type" value="Genomic_DNA"/>
</dbReference>
<dbReference type="RefSeq" id="WP_093716087.1">
    <property type="nucleotide sequence ID" value="NZ_FONG01000018.1"/>
</dbReference>
<organism evidence="1 2">
    <name type="scientific">Actinacidiphila alni</name>
    <dbReference type="NCBI Taxonomy" id="380248"/>
    <lineage>
        <taxon>Bacteria</taxon>
        <taxon>Bacillati</taxon>
        <taxon>Actinomycetota</taxon>
        <taxon>Actinomycetes</taxon>
        <taxon>Kitasatosporales</taxon>
        <taxon>Streptomycetaceae</taxon>
        <taxon>Actinacidiphila</taxon>
    </lineage>
</organism>
<dbReference type="Proteomes" id="UP000199323">
    <property type="component" value="Unassembled WGS sequence"/>
</dbReference>
<protein>
    <submittedName>
        <fullName evidence="1">Uncharacterized protein</fullName>
    </submittedName>
</protein>
<evidence type="ECO:0000313" key="1">
    <source>
        <dbReference type="EMBL" id="SFF53841.1"/>
    </source>
</evidence>
<reference evidence="2" key="1">
    <citation type="submission" date="2016-10" db="EMBL/GenBank/DDBJ databases">
        <authorList>
            <person name="Varghese N."/>
            <person name="Submissions S."/>
        </authorList>
    </citation>
    <scope>NUCLEOTIDE SEQUENCE [LARGE SCALE GENOMIC DNA]</scope>
    <source>
        <strain evidence="2">CGMCC 4.3510</strain>
    </source>
</reference>
<dbReference type="OrthoDB" id="4244331at2"/>
<proteinExistence type="predicted"/>